<dbReference type="Gene3D" id="2.130.10.10">
    <property type="entry name" value="YVTN repeat-like/Quinoprotein amine dehydrogenase"/>
    <property type="match status" value="1"/>
</dbReference>
<dbReference type="Proteomes" id="UP000288716">
    <property type="component" value="Unassembled WGS sequence"/>
</dbReference>
<evidence type="ECO:0000259" key="12">
    <source>
        <dbReference type="PROSITE" id="PS50011"/>
    </source>
</evidence>
<dbReference type="InterPro" id="IPR011989">
    <property type="entry name" value="ARM-like"/>
</dbReference>
<dbReference type="SUPFAM" id="SSF50978">
    <property type="entry name" value="WD40 repeat-like"/>
    <property type="match status" value="1"/>
</dbReference>
<feature type="repeat" description="HEAT" evidence="10">
    <location>
        <begin position="478"/>
        <end position="516"/>
    </location>
</feature>
<protein>
    <recommendedName>
        <fullName evidence="2">non-specific serine/threonine protein kinase</fullName>
        <ecNumber evidence="2">2.7.11.1</ecNumber>
    </recommendedName>
</protein>
<keyword evidence="8" id="KW-0418">Kinase</keyword>
<sequence length="1176" mass="132091">MGNQLSGTAPQIIQPVEYYLNDITNSELLSFDCSLGSTRFFKVARVKLHSIRSQTGTHSNSTFDNYNGFGPSSLGVAKVFVTNDLSLPFNTHKQRIEYLKNVLRENANALPFAKVRVIETKSVILLRQYVKFNLYDRLSTRPFLTLFEKKWICFQLLKSIQNIHQRGICHGDIKLENILVTSFLWVLLTDFASFKPVYLPEDNPADFSYFFDTSRRRTCNVAPERFICEGFSQGDSLPSGGNSPSGITSGSSNTLTPQMDLFSLGCVLAELFSEDSSIHSLFDLSGLLSYRAKDKLCEGPTKVINSLTDENLKTMIWNLIELDPCLRNSTSQHLRELTPSLFPSYFQSLFEYISGMLQMSADGKIAKLSRDLSSLVVMIVEEDAQGLILLLVIVTSSIRSLKHVYAKVTALRLLCDIIRANVSVMSVYILDRILPYLMAVLNDKNSRVRSEAIDSLTFALSCVEDIPPSNNNVFPDYILPILCQITTDKSVLVRITLASQLPTLAQISLKFLTSSSNYTTELNILQDTFQSIVSHLLTDTENAVKITLLSSDISKLCSFFGRQKTNDIILSHIVTFLNDKEGFQLRCAFFDSIVPISIYLGSQSSSILKPLLQQGLADSEETVIHKTLTSLSNLVELNVFDLKEVDNKDTVFELIAEVMPLMCHPNLWIRNSLIQFILNFAAKLSTTVMHCQLMPLIEPYLKRKISDLKYVVLLLDSMEEPIPRCIYNTIVLRKNTILDLDQAIDFAMKRKMVRSLQRGSSTAIADLSRETPVLFVQLLNEGLTDKTEEKILKLSDLMRKILKSMKSLPEKRFTETNKIRIDKKNRKLGNVKLADHVKHYEFRNRERHLGSNMNEEWLQMFGSDSQRGSTDSSLDIEGSQSEDIMDDDDTLTIPIAREAKESVSEKVVIQCPPCVNKLNTLIDHKRDYYFEMISTSFGVAELSLNGKRGASSYRPKGILIAHLQEHSAAINQVMSIQDTSLFVTCSNDGNVKLWDAAKMEEGKSIINRSRQTFCSNPHSAVEGMTFCSAFATIITYTATNTIYLLQIEGMSSKLRNLQRLNNINKNTTASITDISSISPHAFILASSDSKVNAYDLRQPLYSPVLSLSLSPFEGLISSINGCEYCVFCGTANGVVATFDIRFSLRANTMSYPTRQTIKRLLFTADGLYSSVHGNNE</sequence>
<dbReference type="SMART" id="SM00220">
    <property type="entry name" value="S_TKc"/>
    <property type="match status" value="1"/>
</dbReference>
<dbReference type="GO" id="GO:0006623">
    <property type="term" value="P:protein targeting to vacuole"/>
    <property type="evidence" value="ECO:0007669"/>
    <property type="project" value="TreeGrafter"/>
</dbReference>
<dbReference type="CDD" id="cd13980">
    <property type="entry name" value="STKc_Vps15"/>
    <property type="match status" value="1"/>
</dbReference>
<dbReference type="GO" id="GO:0016236">
    <property type="term" value="P:macroautophagy"/>
    <property type="evidence" value="ECO:0007669"/>
    <property type="project" value="InterPro"/>
</dbReference>
<dbReference type="PANTHER" id="PTHR17583">
    <property type="entry name" value="PHOSPHOINOSITIDE 3-KINASE REGULATORY SUBUNIT 4"/>
    <property type="match status" value="1"/>
</dbReference>
<dbReference type="GO" id="GO:0071561">
    <property type="term" value="C:nucleus-vacuole junction"/>
    <property type="evidence" value="ECO:0007669"/>
    <property type="project" value="TreeGrafter"/>
</dbReference>
<evidence type="ECO:0000256" key="1">
    <source>
        <dbReference type="ARBA" id="ARBA00004419"/>
    </source>
</evidence>
<dbReference type="PANTHER" id="PTHR17583:SF0">
    <property type="entry name" value="PHOSPHOINOSITIDE 3-KINASE REGULATORY SUBUNIT 4"/>
    <property type="match status" value="1"/>
</dbReference>
<evidence type="ECO:0000256" key="8">
    <source>
        <dbReference type="ARBA" id="ARBA00022777"/>
    </source>
</evidence>
<dbReference type="PROSITE" id="PS50077">
    <property type="entry name" value="HEAT_REPEAT"/>
    <property type="match status" value="1"/>
</dbReference>
<evidence type="ECO:0000256" key="3">
    <source>
        <dbReference type="ARBA" id="ARBA00022527"/>
    </source>
</evidence>
<evidence type="ECO:0000256" key="2">
    <source>
        <dbReference type="ARBA" id="ARBA00012513"/>
    </source>
</evidence>
<dbReference type="AlphaFoldDB" id="A0A443SD96"/>
<keyword evidence="9" id="KW-0067">ATP-binding</keyword>
<keyword evidence="5" id="KW-0808">Transferase</keyword>
<dbReference type="GO" id="GO:0034272">
    <property type="term" value="C:phosphatidylinositol 3-kinase complex, class III, type II"/>
    <property type="evidence" value="ECO:0007669"/>
    <property type="project" value="TreeGrafter"/>
</dbReference>
<dbReference type="GO" id="GO:0004674">
    <property type="term" value="F:protein serine/threonine kinase activity"/>
    <property type="evidence" value="ECO:0007669"/>
    <property type="project" value="UniProtKB-KW"/>
</dbReference>
<dbReference type="PROSITE" id="PS00108">
    <property type="entry name" value="PROTEIN_KINASE_ST"/>
    <property type="match status" value="1"/>
</dbReference>
<name>A0A443SD96_9ACAR</name>
<organism evidence="13 14">
    <name type="scientific">Leptotrombidium deliense</name>
    <dbReference type="NCBI Taxonomy" id="299467"/>
    <lineage>
        <taxon>Eukaryota</taxon>
        <taxon>Metazoa</taxon>
        <taxon>Ecdysozoa</taxon>
        <taxon>Arthropoda</taxon>
        <taxon>Chelicerata</taxon>
        <taxon>Arachnida</taxon>
        <taxon>Acari</taxon>
        <taxon>Acariformes</taxon>
        <taxon>Trombidiformes</taxon>
        <taxon>Prostigmata</taxon>
        <taxon>Anystina</taxon>
        <taxon>Parasitengona</taxon>
        <taxon>Trombiculoidea</taxon>
        <taxon>Trombiculidae</taxon>
        <taxon>Leptotrombidium</taxon>
    </lineage>
</organism>
<evidence type="ECO:0000256" key="7">
    <source>
        <dbReference type="ARBA" id="ARBA00022741"/>
    </source>
</evidence>
<accession>A0A443SD96</accession>
<dbReference type="OrthoDB" id="242910at2759"/>
<keyword evidence="14" id="KW-1185">Reference proteome</keyword>
<dbReference type="VEuPathDB" id="VectorBase:LDEU006555"/>
<dbReference type="Gene3D" id="1.10.510.10">
    <property type="entry name" value="Transferase(Phosphotransferase) domain 1"/>
    <property type="match status" value="1"/>
</dbReference>
<dbReference type="InterPro" id="IPR000719">
    <property type="entry name" value="Prot_kinase_dom"/>
</dbReference>
<keyword evidence="7" id="KW-0547">Nucleotide-binding</keyword>
<dbReference type="STRING" id="299467.A0A443SD96"/>
<dbReference type="SMART" id="SM00320">
    <property type="entry name" value="WD40"/>
    <property type="match status" value="2"/>
</dbReference>
<evidence type="ECO:0000313" key="14">
    <source>
        <dbReference type="Proteomes" id="UP000288716"/>
    </source>
</evidence>
<dbReference type="SUPFAM" id="SSF48371">
    <property type="entry name" value="ARM repeat"/>
    <property type="match status" value="1"/>
</dbReference>
<gene>
    <name evidence="13" type="ORF">B4U80_00307</name>
</gene>
<dbReference type="InterPro" id="IPR036322">
    <property type="entry name" value="WD40_repeat_dom_sf"/>
</dbReference>
<feature type="domain" description="Protein kinase" evidence="12">
    <location>
        <begin position="29"/>
        <end position="341"/>
    </location>
</feature>
<dbReference type="Pfam" id="PF00400">
    <property type="entry name" value="WD40"/>
    <property type="match status" value="1"/>
</dbReference>
<comment type="caution">
    <text evidence="13">The sequence shown here is derived from an EMBL/GenBank/DDBJ whole genome shotgun (WGS) entry which is preliminary data.</text>
</comment>
<evidence type="ECO:0000256" key="10">
    <source>
        <dbReference type="PROSITE-ProRule" id="PRU00103"/>
    </source>
</evidence>
<keyword evidence="4 11" id="KW-0853">WD repeat</keyword>
<dbReference type="InterPro" id="IPR008271">
    <property type="entry name" value="Ser/Thr_kinase_AS"/>
</dbReference>
<reference evidence="13 14" key="1">
    <citation type="journal article" date="2018" name="Gigascience">
        <title>Genomes of trombidid mites reveal novel predicted allergens and laterally-transferred genes associated with secondary metabolism.</title>
        <authorList>
            <person name="Dong X."/>
            <person name="Chaisiri K."/>
            <person name="Xia D."/>
            <person name="Armstrong S.D."/>
            <person name="Fang Y."/>
            <person name="Donnelly M.J."/>
            <person name="Kadowaki T."/>
            <person name="McGarry J.W."/>
            <person name="Darby A.C."/>
            <person name="Makepeace B.L."/>
        </authorList>
    </citation>
    <scope>NUCLEOTIDE SEQUENCE [LARGE SCALE GENOMIC DNA]</scope>
    <source>
        <strain evidence="13">UoL-UT</strain>
    </source>
</reference>
<dbReference type="InterPro" id="IPR001680">
    <property type="entry name" value="WD40_rpt"/>
</dbReference>
<dbReference type="InterPro" id="IPR045162">
    <property type="entry name" value="Vps15-like"/>
</dbReference>
<dbReference type="Gene3D" id="1.25.10.10">
    <property type="entry name" value="Leucine-rich Repeat Variant"/>
    <property type="match status" value="2"/>
</dbReference>
<dbReference type="GO" id="GO:0005776">
    <property type="term" value="C:autophagosome"/>
    <property type="evidence" value="ECO:0007669"/>
    <property type="project" value="UniProtKB-SubCell"/>
</dbReference>
<feature type="non-terminal residue" evidence="13">
    <location>
        <position position="1176"/>
    </location>
</feature>
<dbReference type="InterPro" id="IPR015943">
    <property type="entry name" value="WD40/YVTN_repeat-like_dom_sf"/>
</dbReference>
<dbReference type="Pfam" id="PF00069">
    <property type="entry name" value="Pkinase"/>
    <property type="match status" value="1"/>
</dbReference>
<dbReference type="SUPFAM" id="SSF56112">
    <property type="entry name" value="Protein kinase-like (PK-like)"/>
    <property type="match status" value="1"/>
</dbReference>
<dbReference type="GO" id="GO:0005770">
    <property type="term" value="C:late endosome"/>
    <property type="evidence" value="ECO:0007669"/>
    <property type="project" value="TreeGrafter"/>
</dbReference>
<dbReference type="PROSITE" id="PS50082">
    <property type="entry name" value="WD_REPEATS_2"/>
    <property type="match status" value="1"/>
</dbReference>
<evidence type="ECO:0000256" key="6">
    <source>
        <dbReference type="ARBA" id="ARBA00022737"/>
    </source>
</evidence>
<dbReference type="PROSITE" id="PS50011">
    <property type="entry name" value="PROTEIN_KINASE_DOM"/>
    <property type="match status" value="1"/>
</dbReference>
<dbReference type="GO" id="GO:0045324">
    <property type="term" value="P:late endosome to vacuole transport"/>
    <property type="evidence" value="ECO:0007669"/>
    <property type="project" value="InterPro"/>
</dbReference>
<keyword evidence="3" id="KW-0723">Serine/threonine-protein kinase</keyword>
<dbReference type="EC" id="2.7.11.1" evidence="2"/>
<feature type="repeat" description="WD" evidence="11">
    <location>
        <begin position="963"/>
        <end position="1004"/>
    </location>
</feature>
<dbReference type="GO" id="GO:0005524">
    <property type="term" value="F:ATP binding"/>
    <property type="evidence" value="ECO:0007669"/>
    <property type="project" value="UniProtKB-KW"/>
</dbReference>
<evidence type="ECO:0000256" key="5">
    <source>
        <dbReference type="ARBA" id="ARBA00022679"/>
    </source>
</evidence>
<proteinExistence type="predicted"/>
<dbReference type="Pfam" id="PF22956">
    <property type="entry name" value="VPS15-like_hel"/>
    <property type="match status" value="1"/>
</dbReference>
<comment type="subcellular location">
    <subcellularLocation>
        <location evidence="1">Cytoplasmic vesicle</location>
        <location evidence="1">Autophagosome</location>
    </subcellularLocation>
</comment>
<evidence type="ECO:0000256" key="4">
    <source>
        <dbReference type="ARBA" id="ARBA00022574"/>
    </source>
</evidence>
<evidence type="ECO:0000313" key="13">
    <source>
        <dbReference type="EMBL" id="RWS25485.1"/>
    </source>
</evidence>
<dbReference type="InterPro" id="IPR055231">
    <property type="entry name" value="2AA_helical"/>
</dbReference>
<dbReference type="GO" id="GO:0034271">
    <property type="term" value="C:phosphatidylinositol 3-kinase complex, class III, type I"/>
    <property type="evidence" value="ECO:0007669"/>
    <property type="project" value="TreeGrafter"/>
</dbReference>
<evidence type="ECO:0000256" key="9">
    <source>
        <dbReference type="ARBA" id="ARBA00022840"/>
    </source>
</evidence>
<dbReference type="PROSITE" id="PS50294">
    <property type="entry name" value="WD_REPEATS_REGION"/>
    <property type="match status" value="1"/>
</dbReference>
<dbReference type="InterPro" id="IPR016024">
    <property type="entry name" value="ARM-type_fold"/>
</dbReference>
<dbReference type="InterPro" id="IPR021133">
    <property type="entry name" value="HEAT_type_2"/>
</dbReference>
<dbReference type="EMBL" id="NCKV01003656">
    <property type="protein sequence ID" value="RWS25485.1"/>
    <property type="molecule type" value="Genomic_DNA"/>
</dbReference>
<dbReference type="InterPro" id="IPR011009">
    <property type="entry name" value="Kinase-like_dom_sf"/>
</dbReference>
<evidence type="ECO:0000256" key="11">
    <source>
        <dbReference type="PROSITE-ProRule" id="PRU00221"/>
    </source>
</evidence>
<keyword evidence="6" id="KW-0677">Repeat</keyword>